<feature type="signal peptide" evidence="3">
    <location>
        <begin position="1"/>
        <end position="22"/>
    </location>
</feature>
<dbReference type="Pfam" id="PF00754">
    <property type="entry name" value="F5_F8_type_C"/>
    <property type="match status" value="2"/>
</dbReference>
<reference evidence="6" key="3">
    <citation type="submission" date="2025-09" db="UniProtKB">
        <authorList>
            <consortium name="Ensembl"/>
        </authorList>
    </citation>
    <scope>IDENTIFICATION</scope>
</reference>
<dbReference type="AlphaFoldDB" id="G1QCT8"/>
<dbReference type="Ensembl" id="ENSMLUT00000023992.1">
    <property type="protein sequence ID" value="ENSMLUP00000021521.1"/>
    <property type="gene ID" value="ENSMLUG00000029585.1"/>
</dbReference>
<dbReference type="InterPro" id="IPR050633">
    <property type="entry name" value="Neuropilin_MCO_CoagFactor"/>
</dbReference>
<dbReference type="CDD" id="cd00057">
    <property type="entry name" value="FA58C"/>
    <property type="match status" value="1"/>
</dbReference>
<dbReference type="InParanoid" id="G1QCT8"/>
<name>G1QCT8_MYOLU</name>
<feature type="disulfide bond" evidence="2">
    <location>
        <begin position="99"/>
        <end position="108"/>
    </location>
</feature>
<keyword evidence="7" id="KW-1185">Reference proteome</keyword>
<dbReference type="InterPro" id="IPR000742">
    <property type="entry name" value="EGF"/>
</dbReference>
<evidence type="ECO:0000313" key="7">
    <source>
        <dbReference type="Proteomes" id="UP000001074"/>
    </source>
</evidence>
<dbReference type="GO" id="GO:0038023">
    <property type="term" value="F:signaling receptor activity"/>
    <property type="evidence" value="ECO:0007669"/>
    <property type="project" value="TreeGrafter"/>
</dbReference>
<dbReference type="OMA" id="HHIRTIW"/>
<dbReference type="CDD" id="cd00054">
    <property type="entry name" value="EGF_CA"/>
    <property type="match status" value="2"/>
</dbReference>
<dbReference type="FunFam" id="2.60.120.260:FF:000002">
    <property type="entry name" value="Coagulation factor VIII"/>
    <property type="match status" value="1"/>
</dbReference>
<dbReference type="SMART" id="SM00231">
    <property type="entry name" value="FA58C"/>
    <property type="match status" value="1"/>
</dbReference>
<organism evidence="6 7">
    <name type="scientific">Myotis lucifugus</name>
    <name type="common">Little brown bat</name>
    <dbReference type="NCBI Taxonomy" id="59463"/>
    <lineage>
        <taxon>Eukaryota</taxon>
        <taxon>Metazoa</taxon>
        <taxon>Chordata</taxon>
        <taxon>Craniata</taxon>
        <taxon>Vertebrata</taxon>
        <taxon>Euteleostomi</taxon>
        <taxon>Mammalia</taxon>
        <taxon>Eutheria</taxon>
        <taxon>Laurasiatheria</taxon>
        <taxon>Chiroptera</taxon>
        <taxon>Yangochiroptera</taxon>
        <taxon>Vespertilionidae</taxon>
        <taxon>Myotis</taxon>
    </lineage>
</organism>
<feature type="disulfide bond" evidence="2">
    <location>
        <begin position="51"/>
        <end position="60"/>
    </location>
</feature>
<dbReference type="Pfam" id="PF00008">
    <property type="entry name" value="EGF"/>
    <property type="match status" value="2"/>
</dbReference>
<feature type="domain" description="EGF-like" evidence="5">
    <location>
        <begin position="24"/>
        <end position="61"/>
    </location>
</feature>
<feature type="domain" description="F5/8 type C" evidence="4">
    <location>
        <begin position="320"/>
        <end position="431"/>
    </location>
</feature>
<dbReference type="EMBL" id="AAPE02053962">
    <property type="status" value="NOT_ANNOTATED_CDS"/>
    <property type="molecule type" value="Genomic_DNA"/>
</dbReference>
<keyword evidence="2" id="KW-0245">EGF-like domain</keyword>
<dbReference type="PROSITE" id="PS50022">
    <property type="entry name" value="FA58C_3"/>
    <property type="match status" value="2"/>
</dbReference>
<dbReference type="GO" id="GO:0009897">
    <property type="term" value="C:external side of plasma membrane"/>
    <property type="evidence" value="ECO:0007669"/>
    <property type="project" value="Ensembl"/>
</dbReference>
<evidence type="ECO:0000259" key="5">
    <source>
        <dbReference type="PROSITE" id="PS50026"/>
    </source>
</evidence>
<dbReference type="STRING" id="59463.ENSMLUP00000021521"/>
<feature type="domain" description="F5/8 type C" evidence="4">
    <location>
        <begin position="149"/>
        <end position="266"/>
    </location>
</feature>
<dbReference type="GO" id="GO:0012505">
    <property type="term" value="C:endomembrane system"/>
    <property type="evidence" value="ECO:0007669"/>
    <property type="project" value="UniProtKB-SubCell"/>
</dbReference>
<evidence type="ECO:0000259" key="4">
    <source>
        <dbReference type="PROSITE" id="PS50022"/>
    </source>
</evidence>
<dbReference type="eggNOG" id="ENOG502QVK3">
    <property type="taxonomic scope" value="Eukaryota"/>
</dbReference>
<keyword evidence="3" id="KW-0732">Signal</keyword>
<dbReference type="FunCoup" id="G1QCT8">
    <property type="interactions" value="332"/>
</dbReference>
<dbReference type="Gene3D" id="2.10.25.10">
    <property type="entry name" value="Laminin"/>
    <property type="match status" value="2"/>
</dbReference>
<evidence type="ECO:0000256" key="1">
    <source>
        <dbReference type="ARBA" id="ARBA00023157"/>
    </source>
</evidence>
<dbReference type="HOGENOM" id="CLU_030066_0_1_1"/>
<dbReference type="PROSITE" id="PS01186">
    <property type="entry name" value="EGF_2"/>
    <property type="match status" value="2"/>
</dbReference>
<keyword evidence="1 2" id="KW-1015">Disulfide bond</keyword>
<dbReference type="PANTHER" id="PTHR46806:SF11">
    <property type="entry name" value="MILK FAT GLOBULE EGF AND FACTOR V_VIII DOMAIN CONTAINING"/>
    <property type="match status" value="1"/>
</dbReference>
<dbReference type="SMART" id="SM00181">
    <property type="entry name" value="EGF"/>
    <property type="match status" value="2"/>
</dbReference>
<dbReference type="SUPFAM" id="SSF57196">
    <property type="entry name" value="EGF/Laminin"/>
    <property type="match status" value="2"/>
</dbReference>
<reference evidence="6" key="2">
    <citation type="submission" date="2025-08" db="UniProtKB">
        <authorList>
            <consortium name="Ensembl"/>
        </authorList>
    </citation>
    <scope>IDENTIFICATION</scope>
</reference>
<evidence type="ECO:0000256" key="3">
    <source>
        <dbReference type="SAM" id="SignalP"/>
    </source>
</evidence>
<evidence type="ECO:0000256" key="2">
    <source>
        <dbReference type="PROSITE-ProRule" id="PRU00076"/>
    </source>
</evidence>
<dbReference type="Gene3D" id="2.60.120.260">
    <property type="entry name" value="Galactose-binding domain-like"/>
    <property type="match status" value="2"/>
</dbReference>
<dbReference type="GeneTree" id="ENSGT00940000156049"/>
<proteinExistence type="predicted"/>
<dbReference type="GO" id="GO:0005178">
    <property type="term" value="F:integrin binding"/>
    <property type="evidence" value="ECO:0007669"/>
    <property type="project" value="Ensembl"/>
</dbReference>
<comment type="caution">
    <text evidence="2">Lacks conserved residue(s) required for the propagation of feature annotation.</text>
</comment>
<dbReference type="PROSITE" id="PS00022">
    <property type="entry name" value="EGF_1"/>
    <property type="match status" value="2"/>
</dbReference>
<dbReference type="InterPro" id="IPR008979">
    <property type="entry name" value="Galactose-bd-like_sf"/>
</dbReference>
<dbReference type="PANTHER" id="PTHR46806">
    <property type="entry name" value="F5/8 TYPE C DOMAIN-CONTAINING PROTEIN"/>
    <property type="match status" value="1"/>
</dbReference>
<dbReference type="EMBL" id="AAPE02053963">
    <property type="status" value="NOT_ANNOTATED_CDS"/>
    <property type="molecule type" value="Genomic_DNA"/>
</dbReference>
<feature type="domain" description="EGF-like" evidence="5">
    <location>
        <begin position="64"/>
        <end position="109"/>
    </location>
</feature>
<evidence type="ECO:0000313" key="6">
    <source>
        <dbReference type="Ensembl" id="ENSMLUP00000021521.1"/>
    </source>
</evidence>
<sequence>MPGPRLLAALCGALLCASGLFAGSGDFCDSIECLNGGTCLSQDELPFYCLCPEGFTGPICNETEKGPCFPNPCRNDAECQVLDEEAHRGDVFKQYVCECKQGYSGVHCESMLGFFYQEGKRNTFLIFWSPGEKSPRPGPGMAAGAASRCAMPLGMETGAIADRQISASSVHLGFMALQRWAPELARLHRSGIVNAWTASNYDRKPWIQVNLLRRMQVTGVVTQGASRAGRAEYVKVFKVAYSLDGKKFKFIQDDENSGDKKLGNPDYCHVLWLQVNRLTLILTQGYLSVDTVTCWGGVRRRVGELGCTPSLLSENRPQGSPRVSVKLGNTRIANTKASAHVTDAEAESWQGQELPGAPLLAGSELSLHPGAWGCLCGSRWPAPQIDLGSQKQVTGIITQGARDFGNIQYVAYKVAHSTDGLKWTEYKDPGA</sequence>
<dbReference type="PROSITE" id="PS01285">
    <property type="entry name" value="FA58C_1"/>
    <property type="match status" value="1"/>
</dbReference>
<evidence type="ECO:0008006" key="8">
    <source>
        <dbReference type="Google" id="ProtNLM"/>
    </source>
</evidence>
<reference evidence="6 7" key="1">
    <citation type="journal article" date="2011" name="Nature">
        <title>A high-resolution map of human evolutionary constraint using 29 mammals.</title>
        <authorList>
            <person name="Lindblad-Toh K."/>
            <person name="Garber M."/>
            <person name="Zuk O."/>
            <person name="Lin M.F."/>
            <person name="Parker B.J."/>
            <person name="Washietl S."/>
            <person name="Kheradpour P."/>
            <person name="Ernst J."/>
            <person name="Jordan G."/>
            <person name="Mauceli E."/>
            <person name="Ward L.D."/>
            <person name="Lowe C.B."/>
            <person name="Holloway A.K."/>
            <person name="Clamp M."/>
            <person name="Gnerre S."/>
            <person name="Alfoldi J."/>
            <person name="Beal K."/>
            <person name="Chang J."/>
            <person name="Clawson H."/>
            <person name="Cuff J."/>
            <person name="Di Palma F."/>
            <person name="Fitzgerald S."/>
            <person name="Flicek P."/>
            <person name="Guttman M."/>
            <person name="Hubisz M.J."/>
            <person name="Jaffe D.B."/>
            <person name="Jungreis I."/>
            <person name="Kent W.J."/>
            <person name="Kostka D."/>
            <person name="Lara M."/>
            <person name="Martins A.L."/>
            <person name="Massingham T."/>
            <person name="Moltke I."/>
            <person name="Raney B.J."/>
            <person name="Rasmussen M.D."/>
            <person name="Robinson J."/>
            <person name="Stark A."/>
            <person name="Vilella A.J."/>
            <person name="Wen J."/>
            <person name="Xie X."/>
            <person name="Zody M.C."/>
            <person name="Baldwin J."/>
            <person name="Bloom T."/>
            <person name="Chin C.W."/>
            <person name="Heiman D."/>
            <person name="Nicol R."/>
            <person name="Nusbaum C."/>
            <person name="Young S."/>
            <person name="Wilkinson J."/>
            <person name="Worley K.C."/>
            <person name="Kovar C.L."/>
            <person name="Muzny D.M."/>
            <person name="Gibbs R.A."/>
            <person name="Cree A."/>
            <person name="Dihn H.H."/>
            <person name="Fowler G."/>
            <person name="Jhangiani S."/>
            <person name="Joshi V."/>
            <person name="Lee S."/>
            <person name="Lewis L.R."/>
            <person name="Nazareth L.V."/>
            <person name="Okwuonu G."/>
            <person name="Santibanez J."/>
            <person name="Warren W.C."/>
            <person name="Mardis E.R."/>
            <person name="Weinstock G.M."/>
            <person name="Wilson R.K."/>
            <person name="Delehaunty K."/>
            <person name="Dooling D."/>
            <person name="Fronik C."/>
            <person name="Fulton L."/>
            <person name="Fulton B."/>
            <person name="Graves T."/>
            <person name="Minx P."/>
            <person name="Sodergren E."/>
            <person name="Birney E."/>
            <person name="Margulies E.H."/>
            <person name="Herrero J."/>
            <person name="Green E.D."/>
            <person name="Haussler D."/>
            <person name="Siepel A."/>
            <person name="Goldman N."/>
            <person name="Pollard K.S."/>
            <person name="Pedersen J.S."/>
            <person name="Lander E.S."/>
            <person name="Kellis M."/>
        </authorList>
    </citation>
    <scope>NUCLEOTIDE SEQUENCE [LARGE SCALE GENOMIC DNA]</scope>
</reference>
<dbReference type="GO" id="GO:0043277">
    <property type="term" value="P:apoptotic cell clearance"/>
    <property type="evidence" value="ECO:0007669"/>
    <property type="project" value="Ensembl"/>
</dbReference>
<accession>G1QCT8</accession>
<feature type="chain" id="PRO_5003418319" description="EGF like repeats and discoidin domains 3" evidence="3">
    <location>
        <begin position="23"/>
        <end position="431"/>
    </location>
</feature>
<dbReference type="GO" id="GO:0007155">
    <property type="term" value="P:cell adhesion"/>
    <property type="evidence" value="ECO:0007669"/>
    <property type="project" value="UniProtKB-KW"/>
</dbReference>
<dbReference type="InterPro" id="IPR000421">
    <property type="entry name" value="FA58C"/>
</dbReference>
<dbReference type="SUPFAM" id="SSF49785">
    <property type="entry name" value="Galactose-binding domain-like"/>
    <property type="match status" value="2"/>
</dbReference>
<dbReference type="GO" id="GO:0005615">
    <property type="term" value="C:extracellular space"/>
    <property type="evidence" value="ECO:0007669"/>
    <property type="project" value="Ensembl"/>
</dbReference>
<dbReference type="PROSITE" id="PS50026">
    <property type="entry name" value="EGF_3"/>
    <property type="match status" value="2"/>
</dbReference>
<dbReference type="Proteomes" id="UP000001074">
    <property type="component" value="Unassembled WGS sequence"/>
</dbReference>
<protein>
    <recommendedName>
        <fullName evidence="8">EGF like repeats and discoidin domains 3</fullName>
    </recommendedName>
</protein>